<evidence type="ECO:0000313" key="11">
    <source>
        <dbReference type="Proteomes" id="UP000195871"/>
    </source>
</evidence>
<dbReference type="Gene3D" id="3.30.530.20">
    <property type="match status" value="1"/>
</dbReference>
<sequence>MFARRPTLLYPKQAPCLSRKVFNLSKAIKSLESKGSSSSAQTYTIIKKFNHPQPLIYELVSRVDLYHEFIPYCTSSFITERSPITNEPTIAGLRVGFQAFDEEFSCDLQCERPKLVIAKSITHSLFQFLETEWEIKAVDKNQSVATLNLKYEFKSQLYNKVSSLFAKKVASLMTKAFEKRAFEVSRDVNEMDKYTTFIEK</sequence>
<evidence type="ECO:0000313" key="6">
    <source>
        <dbReference type="EMBL" id="KGK37576.1"/>
    </source>
</evidence>
<dbReference type="AlphaFoldDB" id="A0A099P0F4"/>
<reference evidence="8 11" key="5">
    <citation type="submission" date="2017-05" db="EMBL/GenBank/DDBJ databases">
        <title>The Genome Sequence of Candida krusei Ckrusei653.</title>
        <authorList>
            <person name="Cuomo C."/>
            <person name="Forche A."/>
            <person name="Young S."/>
            <person name="Abouelleil A."/>
            <person name="Cao P."/>
            <person name="Chapman S."/>
            <person name="Cusick C."/>
            <person name="Shea T."/>
            <person name="Nusbaum C."/>
            <person name="Birren B."/>
        </authorList>
    </citation>
    <scope>NUCLEOTIDE SEQUENCE [LARGE SCALE GENOMIC DNA]</scope>
    <source>
        <strain evidence="8 11">Ckrusei653</strain>
    </source>
</reference>
<dbReference type="eggNOG" id="KOG3177">
    <property type="taxonomic scope" value="Eukaryota"/>
</dbReference>
<dbReference type="GO" id="GO:0140104">
    <property type="term" value="F:molecular carrier activity"/>
    <property type="evidence" value="ECO:0007669"/>
    <property type="project" value="EnsemblFungi"/>
</dbReference>
<dbReference type="Proteomes" id="UP000195871">
    <property type="component" value="Unassembled WGS sequence"/>
</dbReference>
<dbReference type="HOGENOM" id="CLU_079653_1_2_1"/>
<dbReference type="STRING" id="4909.A0A099P0F4"/>
<dbReference type="PANTHER" id="PTHR12901">
    <property type="entry name" value="SPERM PROTEIN HOMOLOG"/>
    <property type="match status" value="1"/>
</dbReference>
<dbReference type="Pfam" id="PF03364">
    <property type="entry name" value="Polyketide_cyc"/>
    <property type="match status" value="1"/>
</dbReference>
<name>A0A099P0F4_PICKU</name>
<dbReference type="EMBL" id="MQVM01000023">
    <property type="protein sequence ID" value="ONH72239.1"/>
    <property type="molecule type" value="Genomic_DNA"/>
</dbReference>
<evidence type="ECO:0000313" key="7">
    <source>
        <dbReference type="EMBL" id="ONH72239.1"/>
    </source>
</evidence>
<dbReference type="GO" id="GO:0048039">
    <property type="term" value="F:ubiquinone binding"/>
    <property type="evidence" value="ECO:0007669"/>
    <property type="project" value="EnsemblFungi"/>
</dbReference>
<dbReference type="EMBL" id="NHMM01000004">
    <property type="protein sequence ID" value="OUT21685.1"/>
    <property type="molecule type" value="Genomic_DNA"/>
</dbReference>
<dbReference type="EMBL" id="CP028777">
    <property type="protein sequence ID" value="AWU78526.1"/>
    <property type="molecule type" value="Genomic_DNA"/>
</dbReference>
<reference evidence="7" key="4">
    <citation type="submission" date="2017-01" db="EMBL/GenBank/DDBJ databases">
        <authorList>
            <person name="Mah S.A."/>
            <person name="Swanson W.J."/>
            <person name="Moy G.W."/>
            <person name="Vacquier V.D."/>
        </authorList>
    </citation>
    <scope>NUCLEOTIDE SEQUENCE [LARGE SCALE GENOMIC DNA]</scope>
    <source>
        <strain evidence="7">129</strain>
    </source>
</reference>
<evidence type="ECO:0000256" key="3">
    <source>
        <dbReference type="ARBA" id="ARBA00024947"/>
    </source>
</evidence>
<dbReference type="OrthoDB" id="292693at2759"/>
<proteinExistence type="inferred from homology"/>
<feature type="domain" description="Coenzyme Q-binding protein COQ10 START" evidence="4">
    <location>
        <begin position="50"/>
        <end position="178"/>
    </location>
</feature>
<evidence type="ECO:0000313" key="8">
    <source>
        <dbReference type="EMBL" id="OUT21685.1"/>
    </source>
</evidence>
<dbReference type="GO" id="GO:0005743">
    <property type="term" value="C:mitochondrial inner membrane"/>
    <property type="evidence" value="ECO:0007669"/>
    <property type="project" value="EnsemblFungi"/>
</dbReference>
<gene>
    <name evidence="7" type="ORF">BOH78_3930</name>
    <name evidence="5" type="ORF">C5L36_0E05800</name>
    <name evidence="8" type="ORF">CAS74_002653</name>
    <name evidence="6" type="ORF">JL09_g3226</name>
</gene>
<evidence type="ECO:0000313" key="12">
    <source>
        <dbReference type="Proteomes" id="UP000249293"/>
    </source>
</evidence>
<comment type="subunit">
    <text evidence="2">Interacts with coenzyme Q.</text>
</comment>
<reference evidence="9" key="1">
    <citation type="journal article" date="2014" name="Microb. Cell Fact.">
        <title>Exploiting Issatchenkia orientalis SD108 for succinic acid production.</title>
        <authorList>
            <person name="Xiao H."/>
            <person name="Shao Z."/>
            <person name="Jiang Y."/>
            <person name="Dole S."/>
            <person name="Zhao H."/>
        </authorList>
    </citation>
    <scope>NUCLEOTIDE SEQUENCE [LARGE SCALE GENOMIC DNA]</scope>
    <source>
        <strain evidence="9">SD108</strain>
    </source>
</reference>
<evidence type="ECO:0000256" key="2">
    <source>
        <dbReference type="ARBA" id="ARBA00011814"/>
    </source>
</evidence>
<comment type="similarity">
    <text evidence="1">Belongs to the COQ10 family.</text>
</comment>
<keyword evidence="12" id="KW-1185">Reference proteome</keyword>
<dbReference type="CDD" id="cd07813">
    <property type="entry name" value="COQ10p_like"/>
    <property type="match status" value="1"/>
</dbReference>
<dbReference type="Proteomes" id="UP000249293">
    <property type="component" value="Chromosome 5"/>
</dbReference>
<reference evidence="6" key="2">
    <citation type="submission" date="2014-08" db="EMBL/GenBank/DDBJ databases">
        <title>Exploiting Issatchenkia orientalis SD108 for Succinic Acid Production.</title>
        <authorList>
            <person name="Xiao H."/>
            <person name="Shao Z."/>
            <person name="Jiang Y."/>
            <person name="Dole S."/>
            <person name="Zhao H."/>
        </authorList>
    </citation>
    <scope>NUCLEOTIDE SEQUENCE [LARGE SCALE GENOMIC DNA]</scope>
    <source>
        <strain evidence="6">SD108</strain>
    </source>
</reference>
<dbReference type="Proteomes" id="UP000029867">
    <property type="component" value="Unassembled WGS sequence"/>
</dbReference>
<dbReference type="SUPFAM" id="SSF55961">
    <property type="entry name" value="Bet v1-like"/>
    <property type="match status" value="1"/>
</dbReference>
<reference evidence="10" key="3">
    <citation type="journal article" date="2017" name="Genome Announc.">
        <title>Genome sequences of Cyberlindnera fabianii 65, Pichia kudriavzevii 129, and Saccharomyces cerevisiae 131 isolated from fermented masau fruits in Zimbabwe.</title>
        <authorList>
            <person name="van Rijswijck I.M.H."/>
            <person name="Derks M.F.L."/>
            <person name="Abee T."/>
            <person name="de Ridder D."/>
            <person name="Smid E.J."/>
        </authorList>
    </citation>
    <scope>NUCLEOTIDE SEQUENCE [LARGE SCALE GENOMIC DNA]</scope>
    <source>
        <strain evidence="10">129</strain>
    </source>
</reference>
<comment type="function">
    <text evidence="3">Required for the function of coenzyme Q in the respiratory chain. May serve as a chaperone or may be involved in the transport of Q6 from its site of synthesis to the catalytic sites of the respiratory complexes.</text>
</comment>
<dbReference type="InterPro" id="IPR005031">
    <property type="entry name" value="COQ10_START"/>
</dbReference>
<evidence type="ECO:0000256" key="1">
    <source>
        <dbReference type="ARBA" id="ARBA00006885"/>
    </source>
</evidence>
<dbReference type="Proteomes" id="UP000189274">
    <property type="component" value="Unassembled WGS sequence"/>
</dbReference>
<dbReference type="PANTHER" id="PTHR12901:SF10">
    <property type="entry name" value="COENZYME Q-BINDING PROTEIN COQ10, MITOCHONDRIAL"/>
    <property type="match status" value="1"/>
</dbReference>
<evidence type="ECO:0000313" key="9">
    <source>
        <dbReference type="Proteomes" id="UP000029867"/>
    </source>
</evidence>
<dbReference type="GO" id="GO:0045333">
    <property type="term" value="P:cellular respiration"/>
    <property type="evidence" value="ECO:0007669"/>
    <property type="project" value="InterPro"/>
</dbReference>
<evidence type="ECO:0000313" key="5">
    <source>
        <dbReference type="EMBL" id="AWU78526.1"/>
    </source>
</evidence>
<dbReference type="InterPro" id="IPR044996">
    <property type="entry name" value="COQ10-like"/>
</dbReference>
<evidence type="ECO:0000259" key="4">
    <source>
        <dbReference type="Pfam" id="PF03364"/>
    </source>
</evidence>
<dbReference type="VEuPathDB" id="FungiDB:C5L36_0E05800"/>
<dbReference type="EMBL" id="JQFK01000033">
    <property type="protein sequence ID" value="KGK37576.1"/>
    <property type="molecule type" value="Genomic_DNA"/>
</dbReference>
<evidence type="ECO:0000313" key="10">
    <source>
        <dbReference type="Proteomes" id="UP000189274"/>
    </source>
</evidence>
<accession>A0A099P0F4</accession>
<dbReference type="GO" id="GO:0006744">
    <property type="term" value="P:ubiquinone biosynthetic process"/>
    <property type="evidence" value="ECO:0007669"/>
    <property type="project" value="EnsemblFungi"/>
</dbReference>
<reference evidence="5 12" key="6">
    <citation type="submission" date="2018-06" db="EMBL/GenBank/DDBJ databases">
        <title>Population genomics shows no distinction between pathogenic Candida krusei and environmental Pichia kudriavzevii: One species, four names.</title>
        <authorList>
            <person name="Douglass A.P."/>
            <person name="Offei B."/>
            <person name="Braun-Galleani S."/>
            <person name="Coughlan A.Y."/>
            <person name="Martos A."/>
            <person name="Ortiz-Merino R.A."/>
            <person name="Byrne K.P."/>
            <person name="Wolfe K.H."/>
        </authorList>
    </citation>
    <scope>NUCLEOTIDE SEQUENCE [LARGE SCALE GENOMIC DNA]</scope>
    <source>
        <strain evidence="5 12">CBS573</strain>
    </source>
</reference>
<organism evidence="6 9">
    <name type="scientific">Pichia kudriavzevii</name>
    <name type="common">Yeast</name>
    <name type="synonym">Issatchenkia orientalis</name>
    <dbReference type="NCBI Taxonomy" id="4909"/>
    <lineage>
        <taxon>Eukaryota</taxon>
        <taxon>Fungi</taxon>
        <taxon>Dikarya</taxon>
        <taxon>Ascomycota</taxon>
        <taxon>Saccharomycotina</taxon>
        <taxon>Pichiomycetes</taxon>
        <taxon>Pichiales</taxon>
        <taxon>Pichiaceae</taxon>
        <taxon>Pichia</taxon>
    </lineage>
</organism>
<dbReference type="InterPro" id="IPR023393">
    <property type="entry name" value="START-like_dom_sf"/>
</dbReference>
<protein>
    <submittedName>
        <fullName evidence="7">Coenzyme Q-binding protein COQ10, mitochondrial</fullName>
    </submittedName>
</protein>